<dbReference type="RefSeq" id="WP_385917892.1">
    <property type="nucleotide sequence ID" value="NZ_JBHRXU010000003.1"/>
</dbReference>
<dbReference type="PANTHER" id="PTHR43877">
    <property type="entry name" value="AMINOALKYLPHOSPHONATE N-ACETYLTRANSFERASE-RELATED-RELATED"/>
    <property type="match status" value="1"/>
</dbReference>
<dbReference type="Proteomes" id="UP001548590">
    <property type="component" value="Unassembled WGS sequence"/>
</dbReference>
<dbReference type="EC" id="2.3.1.-" evidence="4"/>
<feature type="domain" description="N-acetyltransferase" evidence="3">
    <location>
        <begin position="1"/>
        <end position="144"/>
    </location>
</feature>
<keyword evidence="5" id="KW-1185">Reference proteome</keyword>
<comment type="caution">
    <text evidence="4">The sequence shown here is derived from an EMBL/GenBank/DDBJ whole genome shotgun (WGS) entry which is preliminary data.</text>
</comment>
<dbReference type="InterPro" id="IPR000182">
    <property type="entry name" value="GNAT_dom"/>
</dbReference>
<reference evidence="4 5" key="1">
    <citation type="submission" date="2024-07" db="EMBL/GenBank/DDBJ databases">
        <title>Uliginosibacterium paludis KCTC:42655.</title>
        <authorList>
            <person name="Kim M.K."/>
        </authorList>
    </citation>
    <scope>NUCLEOTIDE SEQUENCE [LARGE SCALE GENOMIC DNA]</scope>
    <source>
        <strain evidence="4 5">KCTC 42655</strain>
    </source>
</reference>
<name>A0ABV2CKM6_9RHOO</name>
<dbReference type="PROSITE" id="PS51186">
    <property type="entry name" value="GNAT"/>
    <property type="match status" value="1"/>
</dbReference>
<evidence type="ECO:0000313" key="5">
    <source>
        <dbReference type="Proteomes" id="UP001548590"/>
    </source>
</evidence>
<proteinExistence type="predicted"/>
<dbReference type="EMBL" id="JBEWLZ010000001">
    <property type="protein sequence ID" value="MET1488461.1"/>
    <property type="molecule type" value="Genomic_DNA"/>
</dbReference>
<dbReference type="GO" id="GO:0016746">
    <property type="term" value="F:acyltransferase activity"/>
    <property type="evidence" value="ECO:0007669"/>
    <property type="project" value="UniProtKB-KW"/>
</dbReference>
<sequence>MHRIQCSRYPVACHEPQVALQSRLEAAPAFCFVAEHQGRTLAYVLAHPWRGPAPRLHERLAACDEPDHVFLHDLCVSIEAQGLACGRALFGAVEAAARLRAHERIRIVALEQAEGFWSRLGFQDEHQPAGEGYGRARLMARDVSKASAPT</sequence>
<dbReference type="Pfam" id="PF00583">
    <property type="entry name" value="Acetyltransf_1"/>
    <property type="match status" value="1"/>
</dbReference>
<evidence type="ECO:0000259" key="3">
    <source>
        <dbReference type="PROSITE" id="PS51186"/>
    </source>
</evidence>
<keyword evidence="2 4" id="KW-0012">Acyltransferase</keyword>
<keyword evidence="1 4" id="KW-0808">Transferase</keyword>
<protein>
    <submittedName>
        <fullName evidence="4">GNAT family N-acetyltransferase</fullName>
        <ecNumber evidence="4">2.3.1.-</ecNumber>
    </submittedName>
</protein>
<dbReference type="InterPro" id="IPR050832">
    <property type="entry name" value="Bact_Acetyltransf"/>
</dbReference>
<organism evidence="4 5">
    <name type="scientific">Uliginosibacterium paludis</name>
    <dbReference type="NCBI Taxonomy" id="1615952"/>
    <lineage>
        <taxon>Bacteria</taxon>
        <taxon>Pseudomonadati</taxon>
        <taxon>Pseudomonadota</taxon>
        <taxon>Betaproteobacteria</taxon>
        <taxon>Rhodocyclales</taxon>
        <taxon>Zoogloeaceae</taxon>
        <taxon>Uliginosibacterium</taxon>
    </lineage>
</organism>
<evidence type="ECO:0000256" key="1">
    <source>
        <dbReference type="ARBA" id="ARBA00022679"/>
    </source>
</evidence>
<accession>A0ABV2CKM6</accession>
<dbReference type="SUPFAM" id="SSF55729">
    <property type="entry name" value="Acyl-CoA N-acyltransferases (Nat)"/>
    <property type="match status" value="1"/>
</dbReference>
<dbReference type="CDD" id="cd04301">
    <property type="entry name" value="NAT_SF"/>
    <property type="match status" value="1"/>
</dbReference>
<gene>
    <name evidence="4" type="ORF">ABVT11_01380</name>
</gene>
<evidence type="ECO:0000256" key="2">
    <source>
        <dbReference type="ARBA" id="ARBA00023315"/>
    </source>
</evidence>
<dbReference type="InterPro" id="IPR016181">
    <property type="entry name" value="Acyl_CoA_acyltransferase"/>
</dbReference>
<dbReference type="Gene3D" id="3.40.630.30">
    <property type="match status" value="1"/>
</dbReference>
<evidence type="ECO:0000313" key="4">
    <source>
        <dbReference type="EMBL" id="MET1488461.1"/>
    </source>
</evidence>